<organism evidence="2 3">
    <name type="scientific">Yeguia hominis</name>
    <dbReference type="NCBI Taxonomy" id="2763662"/>
    <lineage>
        <taxon>Bacteria</taxon>
        <taxon>Bacillati</taxon>
        <taxon>Bacillota</taxon>
        <taxon>Clostridia</taxon>
        <taxon>Eubacteriales</taxon>
        <taxon>Yeguiaceae</taxon>
        <taxon>Yeguia</taxon>
    </lineage>
</organism>
<evidence type="ECO:0000256" key="1">
    <source>
        <dbReference type="SAM" id="MobiDB-lite"/>
    </source>
</evidence>
<dbReference type="Proteomes" id="UP000651482">
    <property type="component" value="Unassembled WGS sequence"/>
</dbReference>
<proteinExistence type="predicted"/>
<evidence type="ECO:0000313" key="3">
    <source>
        <dbReference type="Proteomes" id="UP000651482"/>
    </source>
</evidence>
<comment type="caution">
    <text evidence="2">The sequence shown here is derived from an EMBL/GenBank/DDBJ whole genome shotgun (WGS) entry which is preliminary data.</text>
</comment>
<accession>A0A926HT88</accession>
<protein>
    <submittedName>
        <fullName evidence="2">Uncharacterized protein</fullName>
    </submittedName>
</protein>
<dbReference type="EMBL" id="JACRSN010000020">
    <property type="protein sequence ID" value="MBC8534620.1"/>
    <property type="molecule type" value="Genomic_DNA"/>
</dbReference>
<feature type="compositionally biased region" description="Acidic residues" evidence="1">
    <location>
        <begin position="127"/>
        <end position="149"/>
    </location>
</feature>
<dbReference type="RefSeq" id="WP_249320206.1">
    <property type="nucleotide sequence ID" value="NZ_JACRSN010000020.1"/>
</dbReference>
<keyword evidence="3" id="KW-1185">Reference proteome</keyword>
<gene>
    <name evidence="2" type="ORF">IAG03_11625</name>
</gene>
<feature type="compositionally biased region" description="Acidic residues" evidence="1">
    <location>
        <begin position="167"/>
        <end position="177"/>
    </location>
</feature>
<reference evidence="2" key="1">
    <citation type="submission" date="2020-08" db="EMBL/GenBank/DDBJ databases">
        <title>Genome public.</title>
        <authorList>
            <person name="Liu C."/>
            <person name="Sun Q."/>
        </authorList>
    </citation>
    <scope>NUCLEOTIDE SEQUENCE</scope>
    <source>
        <strain evidence="2">NSJ-40</strain>
    </source>
</reference>
<feature type="region of interest" description="Disordered" evidence="1">
    <location>
        <begin position="91"/>
        <end position="177"/>
    </location>
</feature>
<dbReference type="AlphaFoldDB" id="A0A926HT88"/>
<evidence type="ECO:0000313" key="2">
    <source>
        <dbReference type="EMBL" id="MBC8534620.1"/>
    </source>
</evidence>
<name>A0A926HT88_9FIRM</name>
<sequence length="177" mass="19379">MSFFDTIGGSVSNAFKSVVERNRKAALINRVKIVIKAEEQNAERAYIALGKYYYQNLRDETNGDTELYCELADRANKRLARAGQRLTELLAPDAVLKEDEDPLAGADDVGCPVPAEEDPYEPMSELTPEEDVLDGDATEAAEESEDAETDASSASEETQESPKEAADDADDEVIPWA</sequence>